<feature type="transmembrane region" description="Helical" evidence="10">
    <location>
        <begin position="64"/>
        <end position="83"/>
    </location>
</feature>
<keyword evidence="8" id="KW-0807">Transducer</keyword>
<keyword evidence="6 10" id="KW-0472">Membrane</keyword>
<evidence type="ECO:0000313" key="13">
    <source>
        <dbReference type="RefSeq" id="XP_022102845.1"/>
    </source>
</evidence>
<dbReference type="PROSITE" id="PS50262">
    <property type="entry name" value="G_PROTEIN_RECEP_F1_2"/>
    <property type="match status" value="1"/>
</dbReference>
<dbReference type="GO" id="GO:0004930">
    <property type="term" value="F:G protein-coupled receptor activity"/>
    <property type="evidence" value="ECO:0007669"/>
    <property type="project" value="UniProtKB-KW"/>
</dbReference>
<feature type="transmembrane region" description="Helical" evidence="10">
    <location>
        <begin position="279"/>
        <end position="300"/>
    </location>
</feature>
<dbReference type="SUPFAM" id="SSF81321">
    <property type="entry name" value="Family A G protein-coupled receptor-like"/>
    <property type="match status" value="1"/>
</dbReference>
<keyword evidence="4 10" id="KW-1133">Transmembrane helix</keyword>
<feature type="transmembrane region" description="Helical" evidence="10">
    <location>
        <begin position="135"/>
        <end position="164"/>
    </location>
</feature>
<reference evidence="13" key="1">
    <citation type="submission" date="2025-08" db="UniProtKB">
        <authorList>
            <consortium name="RefSeq"/>
        </authorList>
    </citation>
    <scope>IDENTIFICATION</scope>
</reference>
<evidence type="ECO:0000256" key="4">
    <source>
        <dbReference type="ARBA" id="ARBA00022989"/>
    </source>
</evidence>
<evidence type="ECO:0000256" key="3">
    <source>
        <dbReference type="ARBA" id="ARBA00022692"/>
    </source>
</evidence>
<organism evidence="12 13">
    <name type="scientific">Acanthaster planci</name>
    <name type="common">Crown-of-thorns starfish</name>
    <dbReference type="NCBI Taxonomy" id="133434"/>
    <lineage>
        <taxon>Eukaryota</taxon>
        <taxon>Metazoa</taxon>
        <taxon>Echinodermata</taxon>
        <taxon>Eleutherozoa</taxon>
        <taxon>Asterozoa</taxon>
        <taxon>Asteroidea</taxon>
        <taxon>Valvatacea</taxon>
        <taxon>Valvatida</taxon>
        <taxon>Acanthasteridae</taxon>
        <taxon>Acanthaster</taxon>
    </lineage>
</organism>
<dbReference type="InterPro" id="IPR017452">
    <property type="entry name" value="GPCR_Rhodpsn_7TM"/>
</dbReference>
<keyword evidence="3 10" id="KW-0812">Transmembrane</keyword>
<feature type="transmembrane region" description="Helical" evidence="10">
    <location>
        <begin position="193"/>
        <end position="215"/>
    </location>
</feature>
<dbReference type="PANTHER" id="PTHR24249">
    <property type="entry name" value="HISTAMINE RECEPTOR-RELATED G-PROTEIN COUPLED RECEPTOR"/>
    <property type="match status" value="1"/>
</dbReference>
<dbReference type="OrthoDB" id="5967704at2759"/>
<comment type="subcellular location">
    <subcellularLocation>
        <location evidence="1">Cell membrane</location>
        <topology evidence="1">Multi-pass membrane protein</topology>
    </subcellularLocation>
</comment>
<dbReference type="Pfam" id="PF00001">
    <property type="entry name" value="7tm_1"/>
    <property type="match status" value="1"/>
</dbReference>
<name>A0A8B7ZDC5_ACAPL</name>
<dbReference type="InterPro" id="IPR000276">
    <property type="entry name" value="GPCR_Rhodpsn"/>
</dbReference>
<evidence type="ECO:0000256" key="8">
    <source>
        <dbReference type="ARBA" id="ARBA00023224"/>
    </source>
</evidence>
<evidence type="ECO:0000259" key="11">
    <source>
        <dbReference type="PROSITE" id="PS50262"/>
    </source>
</evidence>
<evidence type="ECO:0000256" key="1">
    <source>
        <dbReference type="ARBA" id="ARBA00004651"/>
    </source>
</evidence>
<feature type="transmembrane region" description="Helical" evidence="10">
    <location>
        <begin position="28"/>
        <end position="52"/>
    </location>
</feature>
<evidence type="ECO:0000256" key="7">
    <source>
        <dbReference type="ARBA" id="ARBA00023170"/>
    </source>
</evidence>
<protein>
    <submittedName>
        <fullName evidence="13">Alpha-1B adrenergic receptor-like</fullName>
    </submittedName>
</protein>
<evidence type="ECO:0000256" key="10">
    <source>
        <dbReference type="SAM" id="Phobius"/>
    </source>
</evidence>
<dbReference type="GO" id="GO:0005886">
    <property type="term" value="C:plasma membrane"/>
    <property type="evidence" value="ECO:0007669"/>
    <property type="project" value="UniProtKB-SubCell"/>
</dbReference>
<dbReference type="Proteomes" id="UP000694845">
    <property type="component" value="Unplaced"/>
</dbReference>
<gene>
    <name evidence="13" type="primary">LOC110985800</name>
</gene>
<dbReference type="InterPro" id="IPR050569">
    <property type="entry name" value="TAAR"/>
</dbReference>
<keyword evidence="7" id="KW-0675">Receptor</keyword>
<accession>A0A8B7ZDC5</accession>
<keyword evidence="2" id="KW-1003">Cell membrane</keyword>
<dbReference type="PRINTS" id="PR00237">
    <property type="entry name" value="GPCRRHODOPSN"/>
</dbReference>
<dbReference type="KEGG" id="aplc:110985800"/>
<keyword evidence="12" id="KW-1185">Reference proteome</keyword>
<dbReference type="OMA" id="AFYYNNF"/>
<feature type="transmembrane region" description="Helical" evidence="10">
    <location>
        <begin position="312"/>
        <end position="332"/>
    </location>
</feature>
<evidence type="ECO:0000256" key="9">
    <source>
        <dbReference type="SAM" id="MobiDB-lite"/>
    </source>
</evidence>
<proteinExistence type="predicted"/>
<evidence type="ECO:0000256" key="5">
    <source>
        <dbReference type="ARBA" id="ARBA00023040"/>
    </source>
</evidence>
<feature type="compositionally biased region" description="Basic and acidic residues" evidence="9">
    <location>
        <begin position="257"/>
        <end position="271"/>
    </location>
</feature>
<dbReference type="AlphaFoldDB" id="A0A8B7ZDC5"/>
<dbReference type="Gene3D" id="1.20.1070.10">
    <property type="entry name" value="Rhodopsin 7-helix transmembrane proteins"/>
    <property type="match status" value="1"/>
</dbReference>
<feature type="region of interest" description="Disordered" evidence="9">
    <location>
        <begin position="236"/>
        <end position="271"/>
    </location>
</feature>
<dbReference type="CDD" id="cd00637">
    <property type="entry name" value="7tm_classA_rhodopsin-like"/>
    <property type="match status" value="1"/>
</dbReference>
<feature type="domain" description="G-protein coupled receptors family 1 profile" evidence="11">
    <location>
        <begin position="44"/>
        <end position="331"/>
    </location>
</feature>
<keyword evidence="5" id="KW-0297">G-protein coupled receptor</keyword>
<evidence type="ECO:0000313" key="12">
    <source>
        <dbReference type="Proteomes" id="UP000694845"/>
    </source>
</evidence>
<dbReference type="GeneID" id="110985800"/>
<feature type="transmembrane region" description="Helical" evidence="10">
    <location>
        <begin position="103"/>
        <end position="123"/>
    </location>
</feature>
<dbReference type="RefSeq" id="XP_022102845.1">
    <property type="nucleotide sequence ID" value="XM_022247153.1"/>
</dbReference>
<evidence type="ECO:0000256" key="2">
    <source>
        <dbReference type="ARBA" id="ARBA00022475"/>
    </source>
</evidence>
<evidence type="ECO:0000256" key="6">
    <source>
        <dbReference type="ARBA" id="ARBA00023136"/>
    </source>
</evidence>
<sequence length="362" mass="40016">MEEGVDTQTAPNWGMTTESSDNVTALSVFKACVIGVITVFILLGNSMCLIVLRYTHDGVSPVTKLFLISLTISDLLVGVLVGIPVVGSTALQSWPYGDTYCTVVAMCHALYFNAGLSVLAINIERYIAVIWPLRYPLIVTLARAAIAEVFFIVLLMLWTLLYVLKPDRSAFYYNNFSVCFIDADVGHDLTGQLGMTLFIALPMLITVILHLRLFLLATHHASKVSNITLGDINTTSGLSERSESDAEQPAQPSPPAPRREGRARANSDRVSPETKAARTFFIMAVVAAVSWTPYYVTISWENFSNEKVPDAVAFVAQILLLLNSLWNVIIYYTRNDAFRKTANRLLGCCFRVRSSNEQNLVT</sequence>